<dbReference type="RefSeq" id="WP_262708021.1">
    <property type="nucleotide sequence ID" value="NZ_JUIW01000006.1"/>
</dbReference>
<dbReference type="Proteomes" id="UP000289775">
    <property type="component" value="Unassembled WGS sequence"/>
</dbReference>
<sequence length="44" mass="4930">MLARPDIPTRSADDNERTFPSTKPIKRQLIYAAQGLTVKQKTTA</sequence>
<dbReference type="AlphaFoldDB" id="A0A444WAE4"/>
<name>A0A444WAE4_9FLAO</name>
<proteinExistence type="predicted"/>
<organism evidence="2 3">
    <name type="scientific">Flavobacterium beibuense</name>
    <dbReference type="NCBI Taxonomy" id="657326"/>
    <lineage>
        <taxon>Bacteria</taxon>
        <taxon>Pseudomonadati</taxon>
        <taxon>Bacteroidota</taxon>
        <taxon>Flavobacteriia</taxon>
        <taxon>Flavobacteriales</taxon>
        <taxon>Flavobacteriaceae</taxon>
        <taxon>Flavobacterium</taxon>
    </lineage>
</organism>
<reference evidence="2 3" key="1">
    <citation type="submission" date="2014-12" db="EMBL/GenBank/DDBJ databases">
        <title>Genome sequence of Flavobacterium beibuense RSKm HC5.</title>
        <authorList>
            <person name="Kim J.F."/>
            <person name="Song J.Y."/>
            <person name="Kwak M.-J."/>
            <person name="Lee S.-W."/>
        </authorList>
    </citation>
    <scope>NUCLEOTIDE SEQUENCE [LARGE SCALE GENOMIC DNA]</scope>
    <source>
        <strain evidence="2 3">RSKm HC5</strain>
    </source>
</reference>
<accession>A0A444WAE4</accession>
<feature type="region of interest" description="Disordered" evidence="1">
    <location>
        <begin position="1"/>
        <end position="26"/>
    </location>
</feature>
<protein>
    <submittedName>
        <fullName evidence="2">Uncharacterized protein</fullName>
    </submittedName>
</protein>
<keyword evidence="3" id="KW-1185">Reference proteome</keyword>
<evidence type="ECO:0000256" key="1">
    <source>
        <dbReference type="SAM" id="MobiDB-lite"/>
    </source>
</evidence>
<comment type="caution">
    <text evidence="2">The sequence shown here is derived from an EMBL/GenBank/DDBJ whole genome shotgun (WGS) entry which is preliminary data.</text>
</comment>
<evidence type="ECO:0000313" key="3">
    <source>
        <dbReference type="Proteomes" id="UP000289775"/>
    </source>
</evidence>
<evidence type="ECO:0000313" key="2">
    <source>
        <dbReference type="EMBL" id="RYJ42850.1"/>
    </source>
</evidence>
<gene>
    <name evidence="2" type="ORF">NU09_1949</name>
</gene>
<dbReference type="EMBL" id="JUIW01000006">
    <property type="protein sequence ID" value="RYJ42850.1"/>
    <property type="molecule type" value="Genomic_DNA"/>
</dbReference>